<dbReference type="SUPFAM" id="SSF50156">
    <property type="entry name" value="PDZ domain-like"/>
    <property type="match status" value="1"/>
</dbReference>
<dbReference type="InterPro" id="IPR009003">
    <property type="entry name" value="Peptidase_S1_PA"/>
</dbReference>
<dbReference type="PRINTS" id="PR00834">
    <property type="entry name" value="PROTEASES2C"/>
</dbReference>
<dbReference type="GO" id="GO:0004252">
    <property type="term" value="F:serine-type endopeptidase activity"/>
    <property type="evidence" value="ECO:0007669"/>
    <property type="project" value="InterPro"/>
</dbReference>
<dbReference type="EMBL" id="JADGJD010000026">
    <property type="protein sequence ID" value="KAJ3056626.1"/>
    <property type="molecule type" value="Genomic_DNA"/>
</dbReference>
<organism evidence="5 6">
    <name type="scientific">Rhizophlyctis rosea</name>
    <dbReference type="NCBI Taxonomy" id="64517"/>
    <lineage>
        <taxon>Eukaryota</taxon>
        <taxon>Fungi</taxon>
        <taxon>Fungi incertae sedis</taxon>
        <taxon>Chytridiomycota</taxon>
        <taxon>Chytridiomycota incertae sedis</taxon>
        <taxon>Chytridiomycetes</taxon>
        <taxon>Rhizophlyctidales</taxon>
        <taxon>Rhizophlyctidaceae</taxon>
        <taxon>Rhizophlyctis</taxon>
    </lineage>
</organism>
<dbReference type="Pfam" id="PF13365">
    <property type="entry name" value="Trypsin_2"/>
    <property type="match status" value="1"/>
</dbReference>
<evidence type="ECO:0000259" key="4">
    <source>
        <dbReference type="PROSITE" id="PS50106"/>
    </source>
</evidence>
<evidence type="ECO:0000256" key="1">
    <source>
        <dbReference type="ARBA" id="ARBA00010541"/>
    </source>
</evidence>
<keyword evidence="2" id="KW-0645">Protease</keyword>
<dbReference type="GO" id="GO:0012501">
    <property type="term" value="P:programmed cell death"/>
    <property type="evidence" value="ECO:0007669"/>
    <property type="project" value="TreeGrafter"/>
</dbReference>
<feature type="domain" description="PDZ" evidence="4">
    <location>
        <begin position="141"/>
        <end position="174"/>
    </location>
</feature>
<dbReference type="Gene3D" id="2.40.10.120">
    <property type="match status" value="1"/>
</dbReference>
<name>A0AAD5X621_9FUNG</name>
<dbReference type="InterPro" id="IPR001478">
    <property type="entry name" value="PDZ"/>
</dbReference>
<dbReference type="Pfam" id="PF13180">
    <property type="entry name" value="PDZ_2"/>
    <property type="match status" value="1"/>
</dbReference>
<dbReference type="SUPFAM" id="SSF50494">
    <property type="entry name" value="Trypsin-like serine proteases"/>
    <property type="match status" value="1"/>
</dbReference>
<proteinExistence type="inferred from homology"/>
<dbReference type="Proteomes" id="UP001212841">
    <property type="component" value="Unassembled WGS sequence"/>
</dbReference>
<dbReference type="InterPro" id="IPR001940">
    <property type="entry name" value="Peptidase_S1C"/>
</dbReference>
<keyword evidence="6" id="KW-1185">Reference proteome</keyword>
<dbReference type="GO" id="GO:0043065">
    <property type="term" value="P:positive regulation of apoptotic process"/>
    <property type="evidence" value="ECO:0007669"/>
    <property type="project" value="TreeGrafter"/>
</dbReference>
<dbReference type="PANTHER" id="PTHR22939">
    <property type="entry name" value="SERINE PROTEASE FAMILY S1C HTRA-RELATED"/>
    <property type="match status" value="1"/>
</dbReference>
<comment type="caution">
    <text evidence="5">The sequence shown here is derived from an EMBL/GenBank/DDBJ whole genome shotgun (WGS) entry which is preliminary data.</text>
</comment>
<dbReference type="GO" id="GO:0006508">
    <property type="term" value="P:proteolysis"/>
    <property type="evidence" value="ECO:0007669"/>
    <property type="project" value="UniProtKB-KW"/>
</dbReference>
<accession>A0AAD5X621</accession>
<protein>
    <recommendedName>
        <fullName evidence="4">PDZ domain-containing protein</fullName>
    </recommendedName>
</protein>
<dbReference type="SMART" id="SM00228">
    <property type="entry name" value="PDZ"/>
    <property type="match status" value="1"/>
</dbReference>
<keyword evidence="3" id="KW-0378">Hydrolase</keyword>
<dbReference type="InterPro" id="IPR036034">
    <property type="entry name" value="PDZ_sf"/>
</dbReference>
<evidence type="ECO:0000256" key="2">
    <source>
        <dbReference type="ARBA" id="ARBA00022670"/>
    </source>
</evidence>
<reference evidence="5" key="1">
    <citation type="submission" date="2020-05" db="EMBL/GenBank/DDBJ databases">
        <title>Phylogenomic resolution of chytrid fungi.</title>
        <authorList>
            <person name="Stajich J.E."/>
            <person name="Amses K."/>
            <person name="Simmons R."/>
            <person name="Seto K."/>
            <person name="Myers J."/>
            <person name="Bonds A."/>
            <person name="Quandt C.A."/>
            <person name="Barry K."/>
            <person name="Liu P."/>
            <person name="Grigoriev I."/>
            <person name="Longcore J.E."/>
            <person name="James T.Y."/>
        </authorList>
    </citation>
    <scope>NUCLEOTIDE SEQUENCE</scope>
    <source>
        <strain evidence="5">JEL0318</strain>
    </source>
</reference>
<gene>
    <name evidence="5" type="ORF">HK097_005550</name>
</gene>
<dbReference type="PANTHER" id="PTHR22939:SF129">
    <property type="entry name" value="SERINE PROTEASE HTRA2, MITOCHONDRIAL"/>
    <property type="match status" value="1"/>
</dbReference>
<dbReference type="AlphaFoldDB" id="A0AAD5X621"/>
<evidence type="ECO:0000256" key="3">
    <source>
        <dbReference type="ARBA" id="ARBA00022801"/>
    </source>
</evidence>
<dbReference type="PROSITE" id="PS50106">
    <property type="entry name" value="PDZ"/>
    <property type="match status" value="1"/>
</dbReference>
<evidence type="ECO:0000313" key="6">
    <source>
        <dbReference type="Proteomes" id="UP001212841"/>
    </source>
</evidence>
<evidence type="ECO:0000313" key="5">
    <source>
        <dbReference type="EMBL" id="KAJ3056626.1"/>
    </source>
</evidence>
<sequence>MNPNLRPGDWVCAVGSPFGLSNTVTAGVISSQNRKYTDIGGRESRVEYIQTDCVVHSGSSGGPLINLDGEVIGINTTRAEKEGITFAIRVDKAIELIEQLRHKGKIVRPWLGMQMITLTPHVWEQLQSSQSYENIPQLDSGVLISSLVPDSPASKAGILEGDVITCVQNNPVRNTQEILKVMGFKVGKPVKFRIHRSIPLEIDWDGRAHRFEHQVLELAITPEELDVHQHEQGGAA</sequence>
<dbReference type="Gene3D" id="2.30.42.10">
    <property type="match status" value="1"/>
</dbReference>
<comment type="similarity">
    <text evidence="1">Belongs to the peptidase S1C family.</text>
</comment>